<dbReference type="SUPFAM" id="SSF103481">
    <property type="entry name" value="Multidrug resistance efflux transporter EmrE"/>
    <property type="match status" value="2"/>
</dbReference>
<dbReference type="GO" id="GO:0016020">
    <property type="term" value="C:membrane"/>
    <property type="evidence" value="ECO:0007669"/>
    <property type="project" value="InterPro"/>
</dbReference>
<feature type="transmembrane region" description="Helical" evidence="1">
    <location>
        <begin position="12"/>
        <end position="30"/>
    </location>
</feature>
<organism evidence="3 4">
    <name type="scientific">Pelagerythrobacter aerophilus</name>
    <dbReference type="NCBI Taxonomy" id="2306995"/>
    <lineage>
        <taxon>Bacteria</taxon>
        <taxon>Pseudomonadati</taxon>
        <taxon>Pseudomonadota</taxon>
        <taxon>Alphaproteobacteria</taxon>
        <taxon>Sphingomonadales</taxon>
        <taxon>Erythrobacteraceae</taxon>
        <taxon>Pelagerythrobacter</taxon>
    </lineage>
</organism>
<feature type="transmembrane region" description="Helical" evidence="1">
    <location>
        <begin position="274"/>
        <end position="292"/>
    </location>
</feature>
<feature type="transmembrane region" description="Helical" evidence="1">
    <location>
        <begin position="129"/>
        <end position="148"/>
    </location>
</feature>
<evidence type="ECO:0000259" key="2">
    <source>
        <dbReference type="Pfam" id="PF00892"/>
    </source>
</evidence>
<proteinExistence type="predicted"/>
<reference evidence="3 4" key="1">
    <citation type="submission" date="2018-08" db="EMBL/GenBank/DDBJ databases">
        <title>Altererythrobacter sp.Ery1 and Ery12, the genome sequencing of novel strains in genus Alterythrobacter.</title>
        <authorList>
            <person name="Cheng H."/>
            <person name="Wu Y.-H."/>
            <person name="Fang C."/>
            <person name="Xu X.-W."/>
        </authorList>
    </citation>
    <scope>NUCLEOTIDE SEQUENCE [LARGE SCALE GENOMIC DNA]</scope>
    <source>
        <strain evidence="3 4">Ery1</strain>
    </source>
</reference>
<dbReference type="PANTHER" id="PTHR22911">
    <property type="entry name" value="ACYL-MALONYL CONDENSING ENZYME-RELATED"/>
    <property type="match status" value="1"/>
</dbReference>
<feature type="transmembrane region" description="Helical" evidence="1">
    <location>
        <begin position="42"/>
        <end position="62"/>
    </location>
</feature>
<dbReference type="InterPro" id="IPR000620">
    <property type="entry name" value="EamA_dom"/>
</dbReference>
<dbReference type="Proteomes" id="UP000285092">
    <property type="component" value="Unassembled WGS sequence"/>
</dbReference>
<name>A0A418NHR3_9SPHN</name>
<feature type="transmembrane region" description="Helical" evidence="1">
    <location>
        <begin position="74"/>
        <end position="95"/>
    </location>
</feature>
<dbReference type="OrthoDB" id="7541381at2"/>
<keyword evidence="4" id="KW-1185">Reference proteome</keyword>
<feature type="transmembrane region" description="Helical" evidence="1">
    <location>
        <begin position="101"/>
        <end position="122"/>
    </location>
</feature>
<protein>
    <submittedName>
        <fullName evidence="3">DMT family transporter</fullName>
    </submittedName>
</protein>
<accession>A0A418NHR3</accession>
<keyword evidence="1" id="KW-0472">Membrane</keyword>
<sequence>MTQVSSHAAGRSWLVYALATVALWGVWGAIAGISAERGFPETLVYCIWALTMIPPALIVLAMSGWRLDRDARSIFFGFTIGLLGAGGQLVLFYAVTRGPPYLIFPVISLSPIITITLSLLILKERTGKLGVLGIVLALMALPMFDLSLSGEVGGLGWAPLALLIMLCWGMQAFFMKLANNTMSAESIFFYMMLSGLLLAPVAYAMTDFTQPINYGTDGPWLAAGIQMLNAIGALTLVFAFRYGKAIVVAPLSNAGAPLVTAMLSLLILGAVPGPLKIVGLVLALIASVLLAIEPEAADEPEPQNDGDPA</sequence>
<feature type="transmembrane region" description="Helical" evidence="1">
    <location>
        <begin position="187"/>
        <end position="206"/>
    </location>
</feature>
<evidence type="ECO:0000256" key="1">
    <source>
        <dbReference type="SAM" id="Phobius"/>
    </source>
</evidence>
<evidence type="ECO:0000313" key="4">
    <source>
        <dbReference type="Proteomes" id="UP000285092"/>
    </source>
</evidence>
<dbReference type="AlphaFoldDB" id="A0A418NHR3"/>
<dbReference type="Pfam" id="PF00892">
    <property type="entry name" value="EamA"/>
    <property type="match status" value="2"/>
</dbReference>
<dbReference type="RefSeq" id="WP_119513515.1">
    <property type="nucleotide sequence ID" value="NZ_QXFK01000016.1"/>
</dbReference>
<keyword evidence="1" id="KW-0812">Transmembrane</keyword>
<comment type="caution">
    <text evidence="3">The sequence shown here is derived from an EMBL/GenBank/DDBJ whole genome shotgun (WGS) entry which is preliminary data.</text>
</comment>
<dbReference type="InterPro" id="IPR037185">
    <property type="entry name" value="EmrE-like"/>
</dbReference>
<dbReference type="EMBL" id="QXFK01000016">
    <property type="protein sequence ID" value="RIV78184.1"/>
    <property type="molecule type" value="Genomic_DNA"/>
</dbReference>
<feature type="transmembrane region" description="Helical" evidence="1">
    <location>
        <begin position="218"/>
        <end position="240"/>
    </location>
</feature>
<dbReference type="PANTHER" id="PTHR22911:SF137">
    <property type="entry name" value="SOLUTE CARRIER FAMILY 35 MEMBER G2-RELATED"/>
    <property type="match status" value="1"/>
</dbReference>
<keyword evidence="1" id="KW-1133">Transmembrane helix</keyword>
<evidence type="ECO:0000313" key="3">
    <source>
        <dbReference type="EMBL" id="RIV78184.1"/>
    </source>
</evidence>
<gene>
    <name evidence="3" type="ORF">D2V04_09950</name>
</gene>
<feature type="domain" description="EamA" evidence="2">
    <location>
        <begin position="12"/>
        <end position="141"/>
    </location>
</feature>
<feature type="transmembrane region" description="Helical" evidence="1">
    <location>
        <begin position="154"/>
        <end position="175"/>
    </location>
</feature>
<feature type="domain" description="EamA" evidence="2">
    <location>
        <begin position="157"/>
        <end position="290"/>
    </location>
</feature>